<dbReference type="SUPFAM" id="SSF53383">
    <property type="entry name" value="PLP-dependent transferases"/>
    <property type="match status" value="1"/>
</dbReference>
<dbReference type="PANTHER" id="PTHR45688">
    <property type="match status" value="1"/>
</dbReference>
<keyword evidence="5" id="KW-0032">Aminotransferase</keyword>
<dbReference type="Pfam" id="PF01636">
    <property type="entry name" value="APH"/>
    <property type="match status" value="1"/>
</dbReference>
<evidence type="ECO:0000256" key="1">
    <source>
        <dbReference type="ARBA" id="ARBA00001933"/>
    </source>
</evidence>
<dbReference type="InterPro" id="IPR049704">
    <property type="entry name" value="Aminotrans_3_PPA_site"/>
</dbReference>
<dbReference type="PANTHER" id="PTHR45688:SF13">
    <property type="entry name" value="ALANINE--GLYOXYLATE AMINOTRANSFERASE 2-LIKE"/>
    <property type="match status" value="1"/>
</dbReference>
<sequence>MTEVELADTLARHYGLTGQLKTLPGYEDQNYLLTTDSSRYVVKVSAEAGLYLDLQNQAMTHLYQQRLAVPQVLKNQDGDMLSAVPSESGPDRWLRVLTYLEGSFYADIDRSQPRPALWQDLGRFMGTLDSALQNFSHAGACRRLDWDLALGHEVCLRKMDYLSASQQRQIRSFLQAYQQWVLPRLGELPRGVIHNDANDYNLLVNNLDDPQAISGLIDFGDMLESHLVNELAIACAYAILDQDDVCAVILAVVHGYHSQRPLAVAEADCLFYLIGLRLCVSLCNSARAIEEQPDNQYLLISARPAWGALEKLGRVGGFGMQCRIRQVCGLEAPQGRDKASIQAMRQQHFSKTLSLSYREPLKIVRGQGAYLFDEQGRDYLDMVNNVCHVGHCHPHVVAAGQRQMASLNTNTRYLHDNLVDYGQRLLATFPDPLSVCFFVNSGSEANELAFRMARCATGRRDLLVVDGAYHGNTNACIEASSYKFDGPGGEGAASHIHKVPLPYPYRGLYQGANTASAYAQDLRGVVEGLEWRNTLPGAFICESLQGVAGQIVMPEGYLQQVYNTVRKTGGVCIADEVQVGFGRVGQSMWGFQTQQVVPDIVTLGKPIGNGHPMAAVVTTPAIADAFVTGMEYFNTFGGNPVSCAIGMAVLEVLEQEQLVSGAQKTGDYLKQHLAALAREYACIGDIRGMGLFLGVELVSDPSTKSPATAQTAWLIEFFKSHRILLSSEGPDANVLKIKPPMVFGQREADRFLDIFKQGLATMPALAN</sequence>
<keyword evidence="5" id="KW-0808">Transferase</keyword>
<dbReference type="GO" id="GO:0008483">
    <property type="term" value="F:transaminase activity"/>
    <property type="evidence" value="ECO:0007669"/>
    <property type="project" value="UniProtKB-KW"/>
</dbReference>
<evidence type="ECO:0000313" key="6">
    <source>
        <dbReference type="Proteomes" id="UP000614272"/>
    </source>
</evidence>
<dbReference type="InterPro" id="IPR005814">
    <property type="entry name" value="Aminotrans_3"/>
</dbReference>
<dbReference type="RefSeq" id="WP_229748086.1">
    <property type="nucleotide sequence ID" value="NZ_BMGJ01000004.1"/>
</dbReference>
<name>A0ABQ1RA19_9ALTE</name>
<dbReference type="EMBL" id="BMGJ01000004">
    <property type="protein sequence ID" value="GGD60149.1"/>
    <property type="molecule type" value="Genomic_DNA"/>
</dbReference>
<dbReference type="Gene3D" id="3.90.1150.10">
    <property type="entry name" value="Aspartate Aminotransferase, domain 1"/>
    <property type="match status" value="1"/>
</dbReference>
<feature type="domain" description="Aminoglycoside phosphotransferase" evidence="4">
    <location>
        <begin position="25"/>
        <end position="259"/>
    </location>
</feature>
<evidence type="ECO:0000259" key="4">
    <source>
        <dbReference type="Pfam" id="PF01636"/>
    </source>
</evidence>
<proteinExistence type="inferred from homology"/>
<organism evidence="5 6">
    <name type="scientific">Lacimicrobium alkaliphilum</name>
    <dbReference type="NCBI Taxonomy" id="1526571"/>
    <lineage>
        <taxon>Bacteria</taxon>
        <taxon>Pseudomonadati</taxon>
        <taxon>Pseudomonadota</taxon>
        <taxon>Gammaproteobacteria</taxon>
        <taxon>Alteromonadales</taxon>
        <taxon>Alteromonadaceae</taxon>
        <taxon>Lacimicrobium</taxon>
    </lineage>
</organism>
<dbReference type="CDD" id="cd00610">
    <property type="entry name" value="OAT_like"/>
    <property type="match status" value="1"/>
</dbReference>
<dbReference type="InterPro" id="IPR011009">
    <property type="entry name" value="Kinase-like_dom_sf"/>
</dbReference>
<dbReference type="InterPro" id="IPR015424">
    <property type="entry name" value="PyrdxlP-dep_Trfase"/>
</dbReference>
<protein>
    <submittedName>
        <fullName evidence="5">Aminotransferase</fullName>
    </submittedName>
</protein>
<dbReference type="Pfam" id="PF00202">
    <property type="entry name" value="Aminotran_3"/>
    <property type="match status" value="1"/>
</dbReference>
<comment type="cofactor">
    <cofactor evidence="1">
        <name>pyridoxal 5'-phosphate</name>
        <dbReference type="ChEBI" id="CHEBI:597326"/>
    </cofactor>
</comment>
<dbReference type="Gene3D" id="3.90.1200.10">
    <property type="match status" value="1"/>
</dbReference>
<evidence type="ECO:0000256" key="2">
    <source>
        <dbReference type="ARBA" id="ARBA00008954"/>
    </source>
</evidence>
<keyword evidence="6" id="KW-1185">Reference proteome</keyword>
<evidence type="ECO:0000256" key="3">
    <source>
        <dbReference type="ARBA" id="ARBA00022898"/>
    </source>
</evidence>
<evidence type="ECO:0000313" key="5">
    <source>
        <dbReference type="EMBL" id="GGD60149.1"/>
    </source>
</evidence>
<dbReference type="Gene3D" id="3.40.640.10">
    <property type="entry name" value="Type I PLP-dependent aspartate aminotransferase-like (Major domain)"/>
    <property type="match status" value="1"/>
</dbReference>
<dbReference type="SUPFAM" id="SSF56112">
    <property type="entry name" value="Protein kinase-like (PK-like)"/>
    <property type="match status" value="1"/>
</dbReference>
<comment type="similarity">
    <text evidence="2">Belongs to the class-III pyridoxal-phosphate-dependent aminotransferase family.</text>
</comment>
<gene>
    <name evidence="5" type="ORF">GCM10011357_14240</name>
</gene>
<dbReference type="InterPro" id="IPR015422">
    <property type="entry name" value="PyrdxlP-dep_Trfase_small"/>
</dbReference>
<dbReference type="Proteomes" id="UP000614272">
    <property type="component" value="Unassembled WGS sequence"/>
</dbReference>
<dbReference type="InterPro" id="IPR002575">
    <property type="entry name" value="Aminoglycoside_PTrfase"/>
</dbReference>
<reference evidence="6" key="1">
    <citation type="journal article" date="2019" name="Int. J. Syst. Evol. Microbiol.">
        <title>The Global Catalogue of Microorganisms (GCM) 10K type strain sequencing project: providing services to taxonomists for standard genome sequencing and annotation.</title>
        <authorList>
            <consortium name="The Broad Institute Genomics Platform"/>
            <consortium name="The Broad Institute Genome Sequencing Center for Infectious Disease"/>
            <person name="Wu L."/>
            <person name="Ma J."/>
        </authorList>
    </citation>
    <scope>NUCLEOTIDE SEQUENCE [LARGE SCALE GENOMIC DNA]</scope>
    <source>
        <strain evidence="6">CGMCC 1.12923</strain>
    </source>
</reference>
<dbReference type="PROSITE" id="PS00600">
    <property type="entry name" value="AA_TRANSFER_CLASS_3"/>
    <property type="match status" value="1"/>
</dbReference>
<comment type="caution">
    <text evidence="5">The sequence shown here is derived from an EMBL/GenBank/DDBJ whole genome shotgun (WGS) entry which is preliminary data.</text>
</comment>
<keyword evidence="3" id="KW-0663">Pyridoxal phosphate</keyword>
<dbReference type="InterPro" id="IPR015421">
    <property type="entry name" value="PyrdxlP-dep_Trfase_major"/>
</dbReference>
<accession>A0ABQ1RA19</accession>
<dbReference type="Gene3D" id="3.30.200.20">
    <property type="entry name" value="Phosphorylase Kinase, domain 1"/>
    <property type="match status" value="1"/>
</dbReference>